<reference evidence="1 2" key="1">
    <citation type="submission" date="2024-04" db="EMBL/GenBank/DDBJ databases">
        <title>Novel species of the genus Ideonella isolated from streams.</title>
        <authorList>
            <person name="Lu H."/>
        </authorList>
    </citation>
    <scope>NUCLEOTIDE SEQUENCE [LARGE SCALE GENOMIC DNA]</scope>
    <source>
        <strain evidence="1 2">DXS29W</strain>
    </source>
</reference>
<evidence type="ECO:0000313" key="1">
    <source>
        <dbReference type="EMBL" id="MEK8031167.1"/>
    </source>
</evidence>
<proteinExistence type="predicted"/>
<sequence>KVDFKKKFNADVQIYAPYVYDATMVMVDAMVKAGSADPKVYLPALAKTSGYKGVTGTIAFDDKGDIKNGALTLFTYKADKREQIAVVR</sequence>
<accession>A0ABU9BMI9</accession>
<evidence type="ECO:0000313" key="2">
    <source>
        <dbReference type="Proteomes" id="UP001371218"/>
    </source>
</evidence>
<comment type="caution">
    <text evidence="1">The sequence shown here is derived from an EMBL/GenBank/DDBJ whole genome shotgun (WGS) entry which is preliminary data.</text>
</comment>
<dbReference type="Gene3D" id="3.40.50.2300">
    <property type="match status" value="1"/>
</dbReference>
<dbReference type="PANTHER" id="PTHR30483">
    <property type="entry name" value="LEUCINE-SPECIFIC-BINDING PROTEIN"/>
    <property type="match status" value="1"/>
</dbReference>
<keyword evidence="2" id="KW-1185">Reference proteome</keyword>
<protein>
    <submittedName>
        <fullName evidence="1">Branched-chain amino acid ABC transporter substrate-binding protein</fullName>
    </submittedName>
</protein>
<dbReference type="EMBL" id="JBBUTG010000005">
    <property type="protein sequence ID" value="MEK8031167.1"/>
    <property type="molecule type" value="Genomic_DNA"/>
</dbReference>
<feature type="non-terminal residue" evidence="1">
    <location>
        <position position="1"/>
    </location>
</feature>
<dbReference type="SUPFAM" id="SSF53822">
    <property type="entry name" value="Periplasmic binding protein-like I"/>
    <property type="match status" value="1"/>
</dbReference>
<name>A0ABU9BMI9_9BURK</name>
<organism evidence="1 2">
    <name type="scientific">Ideonella lacteola</name>
    <dbReference type="NCBI Taxonomy" id="2984193"/>
    <lineage>
        <taxon>Bacteria</taxon>
        <taxon>Pseudomonadati</taxon>
        <taxon>Pseudomonadota</taxon>
        <taxon>Betaproteobacteria</taxon>
        <taxon>Burkholderiales</taxon>
        <taxon>Sphaerotilaceae</taxon>
        <taxon>Ideonella</taxon>
    </lineage>
</organism>
<dbReference type="PANTHER" id="PTHR30483:SF6">
    <property type="entry name" value="PERIPLASMIC BINDING PROTEIN OF ABC TRANSPORTER FOR NATURAL AMINO ACIDS"/>
    <property type="match status" value="1"/>
</dbReference>
<gene>
    <name evidence="1" type="ORF">AACH06_10105</name>
</gene>
<dbReference type="InterPro" id="IPR028082">
    <property type="entry name" value="Peripla_BP_I"/>
</dbReference>
<dbReference type="InterPro" id="IPR051010">
    <property type="entry name" value="BCAA_transport"/>
</dbReference>
<dbReference type="Proteomes" id="UP001371218">
    <property type="component" value="Unassembled WGS sequence"/>
</dbReference>